<dbReference type="NCBIfam" id="TIGR01656">
    <property type="entry name" value="Histidinol-ppas"/>
    <property type="match status" value="1"/>
</dbReference>
<dbReference type="InterPro" id="IPR004446">
    <property type="entry name" value="Heptose_bisP_phosphatase"/>
</dbReference>
<dbReference type="GO" id="GO:0046872">
    <property type="term" value="F:metal ion binding"/>
    <property type="evidence" value="ECO:0007669"/>
    <property type="project" value="UniProtKB-KW"/>
</dbReference>
<dbReference type="EMBL" id="JAAKZV010000460">
    <property type="protein sequence ID" value="NGN70285.1"/>
    <property type="molecule type" value="Genomic_DNA"/>
</dbReference>
<evidence type="ECO:0000256" key="8">
    <source>
        <dbReference type="PIRSR" id="PIRSR004682-1"/>
    </source>
</evidence>
<reference evidence="11 12" key="1">
    <citation type="submission" date="2020-02" db="EMBL/GenBank/DDBJ databases">
        <title>Whole-genome analyses of novel actinobacteria.</title>
        <authorList>
            <person name="Sahin N."/>
        </authorList>
    </citation>
    <scope>NUCLEOTIDE SEQUENCE [LARGE SCALE GENOMIC DNA]</scope>
    <source>
        <strain evidence="11 12">A7024</strain>
    </source>
</reference>
<evidence type="ECO:0000256" key="1">
    <source>
        <dbReference type="ARBA" id="ARBA00004496"/>
    </source>
</evidence>
<sequence length="174" mass="18450">MTALVRPVAVLFDRDDTLIENIPYNGDPARVRPRPTARQAVALLRSAGVRIGCVTNQRAVGLGLISIADVRRVHARVDQLVGPLDVWAICPHLPADHCGCRKPAPGLILEVAARLHVNPRHCVVIGDIGSDMAAAAAAGAQAVLVPTPLTRAEEIRDAPRVAPDLLAAVKWSLA</sequence>
<feature type="binding site" evidence="10">
    <location>
        <position position="92"/>
    </location>
    <ligand>
        <name>Zn(2+)</name>
        <dbReference type="ChEBI" id="CHEBI:29105"/>
    </ligand>
</feature>
<evidence type="ECO:0000256" key="10">
    <source>
        <dbReference type="PIRSR" id="PIRSR004682-4"/>
    </source>
</evidence>
<dbReference type="SUPFAM" id="SSF56784">
    <property type="entry name" value="HAD-like"/>
    <property type="match status" value="1"/>
</dbReference>
<keyword evidence="5 7" id="KW-0119">Carbohydrate metabolism</keyword>
<dbReference type="InterPro" id="IPR006543">
    <property type="entry name" value="Histidinol-phos"/>
</dbReference>
<keyword evidence="10" id="KW-0460">Magnesium</keyword>
<evidence type="ECO:0000313" key="11">
    <source>
        <dbReference type="EMBL" id="NGN70285.1"/>
    </source>
</evidence>
<dbReference type="Pfam" id="PF13242">
    <property type="entry name" value="Hydrolase_like"/>
    <property type="match status" value="1"/>
</dbReference>
<dbReference type="AlphaFoldDB" id="A0A6G4UDI1"/>
<comment type="cofactor">
    <cofactor evidence="10">
        <name>Zn(2+)</name>
        <dbReference type="ChEBI" id="CHEBI:29105"/>
    </cofactor>
</comment>
<keyword evidence="2 7" id="KW-0963">Cytoplasm</keyword>
<keyword evidence="12" id="KW-1185">Reference proteome</keyword>
<dbReference type="InterPro" id="IPR006549">
    <property type="entry name" value="HAD-SF_hydro_IIIA"/>
</dbReference>
<feature type="binding site" evidence="10">
    <location>
        <position position="127"/>
    </location>
    <ligand>
        <name>Mg(2+)</name>
        <dbReference type="ChEBI" id="CHEBI:18420"/>
    </ligand>
</feature>
<feature type="binding site" evidence="10">
    <location>
        <position position="90"/>
    </location>
    <ligand>
        <name>Zn(2+)</name>
        <dbReference type="ChEBI" id="CHEBI:29105"/>
    </ligand>
</feature>
<name>A0A6G4UDI1_9ACTN</name>
<evidence type="ECO:0000313" key="12">
    <source>
        <dbReference type="Proteomes" id="UP000481583"/>
    </source>
</evidence>
<organism evidence="11 12">
    <name type="scientific">Streptomyces coryli</name>
    <dbReference type="NCBI Taxonomy" id="1128680"/>
    <lineage>
        <taxon>Bacteria</taxon>
        <taxon>Bacillati</taxon>
        <taxon>Actinomycetota</taxon>
        <taxon>Actinomycetes</taxon>
        <taxon>Kitasatosporales</taxon>
        <taxon>Streptomycetaceae</taxon>
        <taxon>Streptomyces</taxon>
    </lineage>
</organism>
<keyword evidence="10" id="KW-0862">Zinc</keyword>
<evidence type="ECO:0000256" key="4">
    <source>
        <dbReference type="ARBA" id="ARBA00022801"/>
    </source>
</evidence>
<dbReference type="InterPro" id="IPR036412">
    <property type="entry name" value="HAD-like_sf"/>
</dbReference>
<feature type="site" description="Stabilizes the phosphoryl group" evidence="9">
    <location>
        <position position="55"/>
    </location>
</feature>
<feature type="active site" description="Proton donor" evidence="8">
    <location>
        <position position="15"/>
    </location>
</feature>
<feature type="site" description="Contributes to substrate recognition" evidence="9">
    <location>
        <position position="101"/>
    </location>
</feature>
<feature type="binding site" evidence="10">
    <location>
        <position position="15"/>
    </location>
    <ligand>
        <name>Mg(2+)</name>
        <dbReference type="ChEBI" id="CHEBI:18420"/>
    </ligand>
</feature>
<feature type="site" description="Stabilizes the phosphoryl group" evidence="9">
    <location>
        <position position="102"/>
    </location>
</feature>
<comment type="caution">
    <text evidence="11">The sequence shown here is derived from an EMBL/GenBank/DDBJ whole genome shotgun (WGS) entry which is preliminary data.</text>
</comment>
<evidence type="ECO:0000256" key="5">
    <source>
        <dbReference type="ARBA" id="ARBA00023277"/>
    </source>
</evidence>
<dbReference type="GO" id="GO:0005975">
    <property type="term" value="P:carbohydrate metabolic process"/>
    <property type="evidence" value="ECO:0007669"/>
    <property type="project" value="InterPro"/>
</dbReference>
<dbReference type="GO" id="GO:0005737">
    <property type="term" value="C:cytoplasm"/>
    <property type="evidence" value="ECO:0007669"/>
    <property type="project" value="UniProtKB-SubCell"/>
</dbReference>
<feature type="active site" description="Proton donor" evidence="8">
    <location>
        <position position="13"/>
    </location>
</feature>
<dbReference type="NCBIfam" id="TIGR01662">
    <property type="entry name" value="HAD-SF-IIIA"/>
    <property type="match status" value="1"/>
</dbReference>
<evidence type="ECO:0000256" key="6">
    <source>
        <dbReference type="ARBA" id="ARBA00031828"/>
    </source>
</evidence>
<keyword evidence="3 10" id="KW-0479">Metal-binding</keyword>
<comment type="similarity">
    <text evidence="7">Belongs to the gmhB family.</text>
</comment>
<keyword evidence="4 7" id="KW-0378">Hydrolase</keyword>
<proteinExistence type="inferred from homology"/>
<dbReference type="PANTHER" id="PTHR42891">
    <property type="entry name" value="D-GLYCERO-BETA-D-MANNO-HEPTOSE-1,7-BISPHOSPHATE 7-PHOSPHATASE"/>
    <property type="match status" value="1"/>
</dbReference>
<dbReference type="NCBIfam" id="TIGR01509">
    <property type="entry name" value="HAD-SF-IA-v3"/>
    <property type="match status" value="1"/>
</dbReference>
<feature type="binding site" evidence="10">
    <location>
        <position position="100"/>
    </location>
    <ligand>
        <name>Zn(2+)</name>
        <dbReference type="ChEBI" id="CHEBI:29105"/>
    </ligand>
</feature>
<dbReference type="RefSeq" id="WP_165245943.1">
    <property type="nucleotide sequence ID" value="NZ_JAAKZV010000460.1"/>
</dbReference>
<comment type="cofactor">
    <cofactor evidence="10">
        <name>Mg(2+)</name>
        <dbReference type="ChEBI" id="CHEBI:18420"/>
    </cofactor>
</comment>
<comment type="subcellular location">
    <subcellularLocation>
        <location evidence="1 7">Cytoplasm</location>
    </subcellularLocation>
</comment>
<accession>A0A6G4UDI1</accession>
<dbReference type="PANTHER" id="PTHR42891:SF1">
    <property type="entry name" value="D-GLYCERO-BETA-D-MANNO-HEPTOSE-1,7-BISPHOSPHATE 7-PHOSPHATASE"/>
    <property type="match status" value="1"/>
</dbReference>
<dbReference type="PIRSF" id="PIRSF004682">
    <property type="entry name" value="GmhB"/>
    <property type="match status" value="1"/>
</dbReference>
<protein>
    <recommendedName>
        <fullName evidence="6 7">D,D-heptose 1,7-bisphosphate phosphatase</fullName>
        <ecNumber evidence="7">3.1.3.-</ecNumber>
    </recommendedName>
</protein>
<evidence type="ECO:0000256" key="3">
    <source>
        <dbReference type="ARBA" id="ARBA00022723"/>
    </source>
</evidence>
<dbReference type="Gene3D" id="3.40.50.1000">
    <property type="entry name" value="HAD superfamily/HAD-like"/>
    <property type="match status" value="1"/>
</dbReference>
<dbReference type="Proteomes" id="UP000481583">
    <property type="component" value="Unassembled WGS sequence"/>
</dbReference>
<gene>
    <name evidence="11" type="ORF">G5C51_41185</name>
</gene>
<evidence type="ECO:0000256" key="9">
    <source>
        <dbReference type="PIRSR" id="PIRSR004682-3"/>
    </source>
</evidence>
<evidence type="ECO:0000256" key="2">
    <source>
        <dbReference type="ARBA" id="ARBA00022490"/>
    </source>
</evidence>
<feature type="binding site" evidence="10">
    <location>
        <position position="13"/>
    </location>
    <ligand>
        <name>Mg(2+)</name>
        <dbReference type="ChEBI" id="CHEBI:18420"/>
    </ligand>
</feature>
<feature type="binding site" evidence="10">
    <location>
        <position position="98"/>
    </location>
    <ligand>
        <name>Zn(2+)</name>
        <dbReference type="ChEBI" id="CHEBI:29105"/>
    </ligand>
</feature>
<dbReference type="EC" id="3.1.3.-" evidence="7"/>
<dbReference type="InterPro" id="IPR006439">
    <property type="entry name" value="HAD-SF_hydro_IA"/>
</dbReference>
<dbReference type="GO" id="GO:0016791">
    <property type="term" value="F:phosphatase activity"/>
    <property type="evidence" value="ECO:0007669"/>
    <property type="project" value="InterPro"/>
</dbReference>
<evidence type="ECO:0000256" key="7">
    <source>
        <dbReference type="PIRNR" id="PIRNR004682"/>
    </source>
</evidence>
<dbReference type="InterPro" id="IPR023214">
    <property type="entry name" value="HAD_sf"/>
</dbReference>